<sequence length="264" mass="30699">MAYNEEEILSEFDLAFEGTPSSRFPEGGPQDIKYNFFLDLEHGYCETAGSKIHLFADTARWVAVFEKNGYQNRGGVAGAELTYIGNCVDYPVNRYPERNYISNVSEIVLIDGEEYERIQNKEGDGLETFELIDPNTREIKVRDRYIPFDNDYRNYKKFGIEIRDYDNPKKLIGFGDLIRYFNETDPAIIAVTDDEIRRHIPRDIPKLMTINEFYFSSAYNKENPPSSVETYQLIAKVLTNQDISYWEPVLAPNNSWRNWESGNL</sequence>
<dbReference type="EMBL" id="FMZO01000002">
    <property type="protein sequence ID" value="SDC41891.1"/>
    <property type="molecule type" value="Genomic_DNA"/>
</dbReference>
<dbReference type="Pfam" id="PF22535">
    <property type="entry name" value="DUF7003"/>
    <property type="match status" value="1"/>
</dbReference>
<accession>A0A1G6LF87</accession>
<dbReference type="InterPro" id="IPR054272">
    <property type="entry name" value="DUF7003"/>
</dbReference>
<dbReference type="Proteomes" id="UP000198757">
    <property type="component" value="Unassembled WGS sequence"/>
</dbReference>
<protein>
    <submittedName>
        <fullName evidence="1">Uncharacterized protein</fullName>
    </submittedName>
</protein>
<organism evidence="1 2">
    <name type="scientific">Niabella drilacis (strain DSM 25811 / CCM 8410 / CCUG 62505 / LMG 26954 / E90)</name>
    <dbReference type="NCBI Taxonomy" id="1285928"/>
    <lineage>
        <taxon>Bacteria</taxon>
        <taxon>Pseudomonadati</taxon>
        <taxon>Bacteroidota</taxon>
        <taxon>Chitinophagia</taxon>
        <taxon>Chitinophagales</taxon>
        <taxon>Chitinophagaceae</taxon>
        <taxon>Niabella</taxon>
    </lineage>
</organism>
<dbReference type="STRING" id="1285928.SAMN04487894_102328"/>
<gene>
    <name evidence="1" type="ORF">SAMN04487894_102328</name>
</gene>
<evidence type="ECO:0000313" key="1">
    <source>
        <dbReference type="EMBL" id="SDC41891.1"/>
    </source>
</evidence>
<name>A0A1G6LF87_NIADE</name>
<proteinExistence type="predicted"/>
<dbReference type="OrthoDB" id="9157032at2"/>
<dbReference type="RefSeq" id="WP_090388943.1">
    <property type="nucleotide sequence ID" value="NZ_FMZO01000002.1"/>
</dbReference>
<keyword evidence="2" id="KW-1185">Reference proteome</keyword>
<evidence type="ECO:0000313" key="2">
    <source>
        <dbReference type="Proteomes" id="UP000198757"/>
    </source>
</evidence>
<reference evidence="2" key="1">
    <citation type="submission" date="2016-10" db="EMBL/GenBank/DDBJ databases">
        <authorList>
            <person name="Varghese N."/>
            <person name="Submissions S."/>
        </authorList>
    </citation>
    <scope>NUCLEOTIDE SEQUENCE [LARGE SCALE GENOMIC DNA]</scope>
    <source>
        <strain evidence="2">DSM 25811 / CCM 8410 / LMG 26954 / E90</strain>
    </source>
</reference>
<dbReference type="AlphaFoldDB" id="A0A1G6LF87"/>